<proteinExistence type="predicted"/>
<dbReference type="PANTHER" id="PTHR43162">
    <property type="match status" value="1"/>
</dbReference>
<dbReference type="OrthoDB" id="10254221at2759"/>
<accession>A0A9N9B8X6</accession>
<dbReference type="InterPro" id="IPR036291">
    <property type="entry name" value="NAD(P)-bd_dom_sf"/>
</dbReference>
<dbReference type="Gene3D" id="3.90.25.10">
    <property type="entry name" value="UDP-galactose 4-epimerase, domain 1"/>
    <property type="match status" value="1"/>
</dbReference>
<sequence length="296" mass="33663">MSQLRVFVSGTYYSVARVIVQELYKRFGNTVAEVRLGFDKEQPTPFWSSRVSIICSIDSENKDTIREALKNVNAAFLWKAPGDPEDLLKSFVDVAEENGVQNLVILSTYHSYLASGQEIETYVSSKSIPRYTFLHVPFFTHHFDIYKNTIIKEKTLSLPIGTEASFAPLDDRDFAEVVVTLLLSPDDNLHNQTTYTLTGPKLYTGPELAERLSVIMNDHVKFFGTSLNEAEQQLSKLLPQANERVKQQHLELYRAIKSGECEVKTEDVKKILGDKKAPRDIEIYFGDIIVRITRGY</sequence>
<dbReference type="AlphaFoldDB" id="A0A9N9B8X6"/>
<evidence type="ECO:0000313" key="3">
    <source>
        <dbReference type="Proteomes" id="UP000789739"/>
    </source>
</evidence>
<evidence type="ECO:0000259" key="1">
    <source>
        <dbReference type="Pfam" id="PF13460"/>
    </source>
</evidence>
<dbReference type="Pfam" id="PF13460">
    <property type="entry name" value="NAD_binding_10"/>
    <property type="match status" value="1"/>
</dbReference>
<dbReference type="Gene3D" id="3.40.50.720">
    <property type="entry name" value="NAD(P)-binding Rossmann-like Domain"/>
    <property type="match status" value="1"/>
</dbReference>
<gene>
    <name evidence="2" type="ORF">PBRASI_LOCUS5525</name>
</gene>
<dbReference type="SUPFAM" id="SSF51735">
    <property type="entry name" value="NAD(P)-binding Rossmann-fold domains"/>
    <property type="match status" value="1"/>
</dbReference>
<dbReference type="InterPro" id="IPR051604">
    <property type="entry name" value="Ergot_Alk_Oxidoreductase"/>
</dbReference>
<dbReference type="Proteomes" id="UP000789739">
    <property type="component" value="Unassembled WGS sequence"/>
</dbReference>
<reference evidence="2" key="1">
    <citation type="submission" date="2021-06" db="EMBL/GenBank/DDBJ databases">
        <authorList>
            <person name="Kallberg Y."/>
            <person name="Tangrot J."/>
            <person name="Rosling A."/>
        </authorList>
    </citation>
    <scope>NUCLEOTIDE SEQUENCE</scope>
    <source>
        <strain evidence="2">BR232B</strain>
    </source>
</reference>
<feature type="domain" description="NAD(P)-binding" evidence="1">
    <location>
        <begin position="15"/>
        <end position="117"/>
    </location>
</feature>
<dbReference type="InterPro" id="IPR016040">
    <property type="entry name" value="NAD(P)-bd_dom"/>
</dbReference>
<comment type="caution">
    <text evidence="2">The sequence shown here is derived from an EMBL/GenBank/DDBJ whole genome shotgun (WGS) entry which is preliminary data.</text>
</comment>
<name>A0A9N9B8X6_9GLOM</name>
<protein>
    <submittedName>
        <fullName evidence="2">3781_t:CDS:1</fullName>
    </submittedName>
</protein>
<evidence type="ECO:0000313" key="2">
    <source>
        <dbReference type="EMBL" id="CAG8559707.1"/>
    </source>
</evidence>
<keyword evidence="3" id="KW-1185">Reference proteome</keyword>
<dbReference type="EMBL" id="CAJVPI010000652">
    <property type="protein sequence ID" value="CAG8559707.1"/>
    <property type="molecule type" value="Genomic_DNA"/>
</dbReference>
<dbReference type="PANTHER" id="PTHR43162:SF1">
    <property type="entry name" value="PRESTALK A DIFFERENTIATION PROTEIN A"/>
    <property type="match status" value="1"/>
</dbReference>
<organism evidence="2 3">
    <name type="scientific">Paraglomus brasilianum</name>
    <dbReference type="NCBI Taxonomy" id="144538"/>
    <lineage>
        <taxon>Eukaryota</taxon>
        <taxon>Fungi</taxon>
        <taxon>Fungi incertae sedis</taxon>
        <taxon>Mucoromycota</taxon>
        <taxon>Glomeromycotina</taxon>
        <taxon>Glomeromycetes</taxon>
        <taxon>Paraglomerales</taxon>
        <taxon>Paraglomeraceae</taxon>
        <taxon>Paraglomus</taxon>
    </lineage>
</organism>